<comment type="caution">
    <text evidence="1">The sequence shown here is derived from an EMBL/GenBank/DDBJ whole genome shotgun (WGS) entry which is preliminary data.</text>
</comment>
<dbReference type="RefSeq" id="WP_106459433.1">
    <property type="nucleotide sequence ID" value="NZ_PXOH01000057.1"/>
</dbReference>
<proteinExistence type="predicted"/>
<reference evidence="1 2" key="2">
    <citation type="submission" date="2018-03" db="EMBL/GenBank/DDBJ databases">
        <authorList>
            <person name="Keele B.F."/>
        </authorList>
    </citation>
    <scope>NUCLEOTIDE SEQUENCE [LARGE SCALE GENOMIC DNA]</scope>
    <source>
        <strain evidence="1 2">CCALA 016</strain>
    </source>
</reference>
<accession>A0A2T1LQY8</accession>
<dbReference type="OrthoDB" id="426774at2"/>
<evidence type="ECO:0000313" key="2">
    <source>
        <dbReference type="Proteomes" id="UP000239001"/>
    </source>
</evidence>
<dbReference type="AlphaFoldDB" id="A0A2T1LQY8"/>
<organism evidence="1 2">
    <name type="scientific">Aphanothece hegewaldii CCALA 016</name>
    <dbReference type="NCBI Taxonomy" id="2107694"/>
    <lineage>
        <taxon>Bacteria</taxon>
        <taxon>Bacillati</taxon>
        <taxon>Cyanobacteriota</taxon>
        <taxon>Cyanophyceae</taxon>
        <taxon>Oscillatoriophycideae</taxon>
        <taxon>Chroococcales</taxon>
        <taxon>Aphanothecaceae</taxon>
        <taxon>Aphanothece</taxon>
    </lineage>
</organism>
<dbReference type="EMBL" id="PXOH01000057">
    <property type="protein sequence ID" value="PSF30245.1"/>
    <property type="molecule type" value="Genomic_DNA"/>
</dbReference>
<sequence>MFARITDSQGNPITNVHWQIINQSGISIDQFIDDNKNVYYQRPHNLEIDGMLIFSNISSQARKFYQQDVKVLMGRTNNF</sequence>
<reference evidence="1 2" key="1">
    <citation type="submission" date="2018-03" db="EMBL/GenBank/DDBJ databases">
        <title>The ancient ancestry and fast evolution of plastids.</title>
        <authorList>
            <person name="Moore K.R."/>
            <person name="Magnabosco C."/>
            <person name="Momper L."/>
            <person name="Gold D.A."/>
            <person name="Bosak T."/>
            <person name="Fournier G.P."/>
        </authorList>
    </citation>
    <scope>NUCLEOTIDE SEQUENCE [LARGE SCALE GENOMIC DNA]</scope>
    <source>
        <strain evidence="1 2">CCALA 016</strain>
    </source>
</reference>
<protein>
    <submittedName>
        <fullName evidence="1">Uncharacterized protein</fullName>
    </submittedName>
</protein>
<name>A0A2T1LQY8_9CHRO</name>
<keyword evidence="2" id="KW-1185">Reference proteome</keyword>
<dbReference type="Proteomes" id="UP000239001">
    <property type="component" value="Unassembled WGS sequence"/>
</dbReference>
<evidence type="ECO:0000313" key="1">
    <source>
        <dbReference type="EMBL" id="PSF30245.1"/>
    </source>
</evidence>
<gene>
    <name evidence="1" type="ORF">C7H19_23995</name>
</gene>